<reference evidence="4" key="1">
    <citation type="submission" date="2023-03" db="EMBL/GenBank/DDBJ databases">
        <title>Lomoglobus Profundus gen. nov., sp. nov., a novel member of the phylum Verrucomicrobia, isolated from deep-marine sediment of South China Sea.</title>
        <authorList>
            <person name="Ahmad T."/>
            <person name="Ishaq S.E."/>
            <person name="Wang F."/>
        </authorList>
    </citation>
    <scope>NUCLEOTIDE SEQUENCE</scope>
    <source>
        <strain evidence="4">LMO-M01</strain>
    </source>
</reference>
<dbReference type="PROSITE" id="PS50297">
    <property type="entry name" value="ANK_REP_REGION"/>
    <property type="match status" value="4"/>
</dbReference>
<dbReference type="SUPFAM" id="SSF48403">
    <property type="entry name" value="Ankyrin repeat"/>
    <property type="match status" value="1"/>
</dbReference>
<sequence>MKTILTRWWQWALIGQAVVWAVSLPAAELRLISTGSDNATEGGAPQSWMLEGDWLEHAELFYPSPSYRTTHTRIDAATDHPTHLQWTEISMSRTAPWTEAEVEDALAVFVWFRDERIEWMEVKSIQPKLHPSGAFPADAVKWDVSETAPPGSPVVLLHKDGKFLPPRPWFKSVAQQRMLVKIVAGATEGWEQELAQIDNLDQGASRGAGFTLLHVAAESDNLAAMEALVAAGADIDHKDFLGSSPLHWAANKGRVAATEWLLDHGAKHGGTRDRVFPLEVAIRGGHMAVAAEIYERLDSSYFRNEMLGAAARHGDRELSRKLLAEYSNLRIKFIDTEPLSQVLRSDDTELFQLMLERGLSPERRHRGVPLLNIAVHAGNVLVTRILLDAGANPNAHDAGGRTPLIQAVREENEVLVRMLLRAGAKINLKDQSRRTAGDYARERDLTAIAAWLDTDPAQIPSPSEQAEPPGARVHEIGEVDVFPRLLTRPDFVLMRGAESAPSAHYQGQVIVSSPLSVGGAEVLGVDPSQTISSSIVSTERTDHKVVWTGIVEVDGTVSRIRELSTTPRYFARNFDEKVADYRFVPGKVGGQPVRTRIVWLEDFRE</sequence>
<evidence type="ECO:0000313" key="5">
    <source>
        <dbReference type="Proteomes" id="UP001218638"/>
    </source>
</evidence>
<feature type="repeat" description="ANK" evidence="3">
    <location>
        <begin position="366"/>
        <end position="398"/>
    </location>
</feature>
<keyword evidence="2 3" id="KW-0040">ANK repeat</keyword>
<dbReference type="InterPro" id="IPR036770">
    <property type="entry name" value="Ankyrin_rpt-contain_sf"/>
</dbReference>
<dbReference type="PROSITE" id="PS50088">
    <property type="entry name" value="ANK_REPEAT"/>
    <property type="match status" value="4"/>
</dbReference>
<keyword evidence="1" id="KW-0677">Repeat</keyword>
<feature type="repeat" description="ANK" evidence="3">
    <location>
        <begin position="208"/>
        <end position="240"/>
    </location>
</feature>
<keyword evidence="5" id="KW-1185">Reference proteome</keyword>
<dbReference type="PRINTS" id="PR01415">
    <property type="entry name" value="ANKYRIN"/>
</dbReference>
<dbReference type="InterPro" id="IPR050745">
    <property type="entry name" value="Multifunctional_regulatory"/>
</dbReference>
<dbReference type="AlphaFoldDB" id="A0AAE9ZXI5"/>
<proteinExistence type="predicted"/>
<evidence type="ECO:0000313" key="4">
    <source>
        <dbReference type="EMBL" id="WED64934.1"/>
    </source>
</evidence>
<dbReference type="KEGG" id="slom:PXH66_21515"/>
<name>A0AAE9ZXI5_9BACT</name>
<evidence type="ECO:0000256" key="1">
    <source>
        <dbReference type="ARBA" id="ARBA00022737"/>
    </source>
</evidence>
<dbReference type="SMART" id="SM00248">
    <property type="entry name" value="ANK"/>
    <property type="match status" value="6"/>
</dbReference>
<feature type="repeat" description="ANK" evidence="3">
    <location>
        <begin position="399"/>
        <end position="431"/>
    </location>
</feature>
<evidence type="ECO:0000256" key="2">
    <source>
        <dbReference type="ARBA" id="ARBA00023043"/>
    </source>
</evidence>
<dbReference type="InterPro" id="IPR002110">
    <property type="entry name" value="Ankyrin_rpt"/>
</dbReference>
<protein>
    <submittedName>
        <fullName evidence="4">Ankyrin repeat domain-containing protein</fullName>
    </submittedName>
</protein>
<dbReference type="PANTHER" id="PTHR24189">
    <property type="entry name" value="MYOTROPHIN"/>
    <property type="match status" value="1"/>
</dbReference>
<dbReference type="EMBL" id="CP119075">
    <property type="protein sequence ID" value="WED64934.1"/>
    <property type="molecule type" value="Genomic_DNA"/>
</dbReference>
<organism evidence="4 5">
    <name type="scientific">Synoicihabitans lomoniglobus</name>
    <dbReference type="NCBI Taxonomy" id="2909285"/>
    <lineage>
        <taxon>Bacteria</taxon>
        <taxon>Pseudomonadati</taxon>
        <taxon>Verrucomicrobiota</taxon>
        <taxon>Opitutia</taxon>
        <taxon>Opitutales</taxon>
        <taxon>Opitutaceae</taxon>
        <taxon>Synoicihabitans</taxon>
    </lineage>
</organism>
<dbReference type="RefSeq" id="WP_330928278.1">
    <property type="nucleotide sequence ID" value="NZ_CP119075.1"/>
</dbReference>
<dbReference type="Pfam" id="PF12796">
    <property type="entry name" value="Ank_2"/>
    <property type="match status" value="2"/>
</dbReference>
<accession>A0AAE9ZXI5</accession>
<gene>
    <name evidence="4" type="ORF">PXH66_21515</name>
</gene>
<dbReference type="PANTHER" id="PTHR24189:SF50">
    <property type="entry name" value="ANKYRIN REPEAT AND SOCS BOX PROTEIN 2"/>
    <property type="match status" value="1"/>
</dbReference>
<feature type="repeat" description="ANK" evidence="3">
    <location>
        <begin position="241"/>
        <end position="266"/>
    </location>
</feature>
<evidence type="ECO:0000256" key="3">
    <source>
        <dbReference type="PROSITE-ProRule" id="PRU00023"/>
    </source>
</evidence>
<dbReference type="Gene3D" id="1.25.40.20">
    <property type="entry name" value="Ankyrin repeat-containing domain"/>
    <property type="match status" value="2"/>
</dbReference>
<dbReference type="Proteomes" id="UP001218638">
    <property type="component" value="Chromosome"/>
</dbReference>